<comment type="catalytic activity">
    <reaction evidence="21">
        <text>leukotriene C4 = leukotriene A4 + glutathione</text>
        <dbReference type="Rhea" id="RHEA:17617"/>
        <dbReference type="ChEBI" id="CHEBI:57463"/>
        <dbReference type="ChEBI" id="CHEBI:57925"/>
        <dbReference type="ChEBI" id="CHEBI:57973"/>
        <dbReference type="EC" id="4.4.1.20"/>
    </reaction>
    <physiologicalReaction direction="right-to-left" evidence="21">
        <dbReference type="Rhea" id="RHEA:17619"/>
    </physiologicalReaction>
</comment>
<evidence type="ECO:0000256" key="16">
    <source>
        <dbReference type="ARBA" id="ARBA00039419"/>
    </source>
</evidence>
<dbReference type="SUPFAM" id="SSF161084">
    <property type="entry name" value="MAPEG domain-like"/>
    <property type="match status" value="1"/>
</dbReference>
<evidence type="ECO:0000313" key="24">
    <source>
        <dbReference type="Proteomes" id="UP001364617"/>
    </source>
</evidence>
<dbReference type="Pfam" id="PF01124">
    <property type="entry name" value="MAPEG"/>
    <property type="match status" value="1"/>
</dbReference>
<keyword evidence="11" id="KW-0539">Nucleus</keyword>
<feature type="transmembrane region" description="Helical" evidence="22">
    <location>
        <begin position="12"/>
        <end position="31"/>
    </location>
</feature>
<evidence type="ECO:0000256" key="22">
    <source>
        <dbReference type="SAM" id="Phobius"/>
    </source>
</evidence>
<evidence type="ECO:0000256" key="7">
    <source>
        <dbReference type="ARBA" id="ARBA00022824"/>
    </source>
</evidence>
<evidence type="ECO:0000256" key="1">
    <source>
        <dbReference type="ARBA" id="ARBA00004477"/>
    </source>
</evidence>
<accession>A0AAN9CPU6</accession>
<dbReference type="EC" id="4.4.1.20" evidence="15"/>
<dbReference type="PANTHER" id="PTHR10250:SF4">
    <property type="entry name" value="LEUKOTRIENE C4 SYNTHASE"/>
    <property type="match status" value="1"/>
</dbReference>
<dbReference type="GO" id="GO:0005789">
    <property type="term" value="C:endoplasmic reticulum membrane"/>
    <property type="evidence" value="ECO:0007669"/>
    <property type="project" value="UniProtKB-SubCell"/>
</dbReference>
<dbReference type="InterPro" id="IPR050997">
    <property type="entry name" value="MAPEG"/>
</dbReference>
<dbReference type="GO" id="GO:0004364">
    <property type="term" value="F:glutathione transferase activity"/>
    <property type="evidence" value="ECO:0007669"/>
    <property type="project" value="TreeGrafter"/>
</dbReference>
<evidence type="ECO:0000256" key="21">
    <source>
        <dbReference type="ARBA" id="ARBA00049298"/>
    </source>
</evidence>
<evidence type="ECO:0000256" key="6">
    <source>
        <dbReference type="ARBA" id="ARBA00022751"/>
    </source>
</evidence>
<dbReference type="PANTHER" id="PTHR10250">
    <property type="entry name" value="MICROSOMAL GLUTATHIONE S-TRANSFERASE"/>
    <property type="match status" value="1"/>
</dbReference>
<keyword evidence="9 22" id="KW-0472">Membrane</keyword>
<comment type="function">
    <text evidence="19">Catalyzes the conjugation of leukotriene A4 with reduced glutathione (GSH) to form leukotriene C4 with high specificity. Can also catalyze the transfer of a glutathionyl group from glutathione (GSH) to 13(S),14(S)-epoxy-docosahexaenoic acid to form maresin conjugate in tissue regeneration 1 (MCTR1), a bioactive lipid mediator that possess potent anti-inflammatory and proresolving actions.</text>
</comment>
<evidence type="ECO:0000256" key="17">
    <source>
        <dbReference type="ARBA" id="ARBA00041224"/>
    </source>
</evidence>
<dbReference type="GO" id="GO:0005640">
    <property type="term" value="C:nuclear outer membrane"/>
    <property type="evidence" value="ECO:0007669"/>
    <property type="project" value="UniProtKB-SubCell"/>
</dbReference>
<dbReference type="PROSITE" id="PS01297">
    <property type="entry name" value="FLAP_GST2_LTC4S"/>
    <property type="match status" value="1"/>
</dbReference>
<evidence type="ECO:0000256" key="9">
    <source>
        <dbReference type="ARBA" id="ARBA00023136"/>
    </source>
</evidence>
<keyword evidence="5 22" id="KW-0812">Transmembrane</keyword>
<dbReference type="InterPro" id="IPR001446">
    <property type="entry name" value="5_LipOase_AP"/>
</dbReference>
<proteinExistence type="inferred from homology"/>
<evidence type="ECO:0000256" key="3">
    <source>
        <dbReference type="ARBA" id="ARBA00022553"/>
    </source>
</evidence>
<comment type="caution">
    <text evidence="23">The sequence shown here is derived from an EMBL/GenBank/DDBJ whole genome shotgun (WGS) entry which is preliminary data.</text>
</comment>
<organism evidence="23 24">
    <name type="scientific">Phoxinus phoxinus</name>
    <name type="common">Eurasian minnow</name>
    <dbReference type="NCBI Taxonomy" id="58324"/>
    <lineage>
        <taxon>Eukaryota</taxon>
        <taxon>Metazoa</taxon>
        <taxon>Chordata</taxon>
        <taxon>Craniata</taxon>
        <taxon>Vertebrata</taxon>
        <taxon>Euteleostomi</taxon>
        <taxon>Actinopterygii</taxon>
        <taxon>Neopterygii</taxon>
        <taxon>Teleostei</taxon>
        <taxon>Ostariophysi</taxon>
        <taxon>Cypriniformes</taxon>
        <taxon>Leuciscidae</taxon>
        <taxon>Phoxininae</taxon>
        <taxon>Phoxinus</taxon>
    </lineage>
</organism>
<keyword evidence="3" id="KW-0597">Phosphoprotein</keyword>
<evidence type="ECO:0000256" key="18">
    <source>
        <dbReference type="ARBA" id="ARBA00041943"/>
    </source>
</evidence>
<dbReference type="AlphaFoldDB" id="A0AAN9CPU6"/>
<comment type="subunit">
    <text evidence="20">Homotrimer. Interacts with ALOX5AP and ALOX5.</text>
</comment>
<dbReference type="InterPro" id="IPR023352">
    <property type="entry name" value="MAPEG-like_dom_sf"/>
</dbReference>
<evidence type="ECO:0000256" key="13">
    <source>
        <dbReference type="ARBA" id="ARBA00037823"/>
    </source>
</evidence>
<dbReference type="Proteomes" id="UP001364617">
    <property type="component" value="Unassembled WGS sequence"/>
</dbReference>
<comment type="catalytic activity">
    <reaction evidence="12">
        <text>(13S,14S)-epoxy-(4Z,7Z,9E,11E,16Z,19Z)-docosahexaenoate + glutathione = (13R)-S-glutathionyl-(14S)-hydroxy-(4Z,7Z,9E,11E,16Z,19Z)-docosahexaenoate</text>
        <dbReference type="Rhea" id="RHEA:53508"/>
        <dbReference type="ChEBI" id="CHEBI:57925"/>
        <dbReference type="ChEBI" id="CHEBI:131958"/>
        <dbReference type="ChEBI" id="CHEBI:137407"/>
    </reaction>
    <physiologicalReaction direction="left-to-right" evidence="12">
        <dbReference type="Rhea" id="RHEA:53509"/>
    </physiologicalReaction>
</comment>
<evidence type="ECO:0000256" key="4">
    <source>
        <dbReference type="ARBA" id="ARBA00022679"/>
    </source>
</evidence>
<keyword evidence="10" id="KW-0456">Lyase</keyword>
<keyword evidence="24" id="KW-1185">Reference proteome</keyword>
<dbReference type="GO" id="GO:0019370">
    <property type="term" value="P:leukotriene biosynthetic process"/>
    <property type="evidence" value="ECO:0007669"/>
    <property type="project" value="UniProtKB-KW"/>
</dbReference>
<dbReference type="PRINTS" id="PR00488">
    <property type="entry name" value="5LPOXGNASEAP"/>
</dbReference>
<evidence type="ECO:0000256" key="2">
    <source>
        <dbReference type="ARBA" id="ARBA00010459"/>
    </source>
</evidence>
<dbReference type="GO" id="GO:0004464">
    <property type="term" value="F:leukotriene-C4 synthase activity"/>
    <property type="evidence" value="ECO:0007669"/>
    <property type="project" value="UniProtKB-EC"/>
</dbReference>
<sequence>MSLSTGMMLDQVVLLAAVTVLGMMEQAYFSLKVIYARRKYSVSPPATTGPPEFERVFRAQANCSEYFPIFIFSLWLAGVFFSQALAAVFGVLYLYGRYLYFHGYAESAQGRLEPLYFSAKMQWALIAQSGLGVVCSLTHTYLGLDLMHSFTHLLGLTEHT</sequence>
<evidence type="ECO:0000256" key="15">
    <source>
        <dbReference type="ARBA" id="ARBA00039056"/>
    </source>
</evidence>
<dbReference type="InterPro" id="IPR001129">
    <property type="entry name" value="Membr-assoc_MAPEG"/>
</dbReference>
<keyword evidence="8 22" id="KW-1133">Transmembrane helix</keyword>
<evidence type="ECO:0000313" key="23">
    <source>
        <dbReference type="EMBL" id="KAK7141801.1"/>
    </source>
</evidence>
<keyword evidence="4" id="KW-0808">Transferase</keyword>
<evidence type="ECO:0000256" key="10">
    <source>
        <dbReference type="ARBA" id="ARBA00023239"/>
    </source>
</evidence>
<protein>
    <recommendedName>
        <fullName evidence="16">Leukotriene C4 synthase</fullName>
        <ecNumber evidence="15">4.4.1.20</ecNumber>
    </recommendedName>
    <alternativeName>
        <fullName evidence="18">Glutathione S-transferase LTC4</fullName>
    </alternativeName>
    <alternativeName>
        <fullName evidence="17">Leukotriene-C(4) synthase</fullName>
    </alternativeName>
</protein>
<evidence type="ECO:0000256" key="19">
    <source>
        <dbReference type="ARBA" id="ARBA00045217"/>
    </source>
</evidence>
<name>A0AAN9CPU6_9TELE</name>
<comment type="pathway">
    <text evidence="14">Lipid metabolism; leukotriene C4 biosynthesis.</text>
</comment>
<dbReference type="GO" id="GO:0004602">
    <property type="term" value="F:glutathione peroxidase activity"/>
    <property type="evidence" value="ECO:0007669"/>
    <property type="project" value="TreeGrafter"/>
</dbReference>
<evidence type="ECO:0000256" key="12">
    <source>
        <dbReference type="ARBA" id="ARBA00036460"/>
    </source>
</evidence>
<dbReference type="Gene3D" id="1.20.120.550">
    <property type="entry name" value="Membrane associated eicosanoid/glutathione metabolism-like domain"/>
    <property type="match status" value="1"/>
</dbReference>
<keyword evidence="7" id="KW-0256">Endoplasmic reticulum</keyword>
<evidence type="ECO:0000256" key="11">
    <source>
        <dbReference type="ARBA" id="ARBA00023242"/>
    </source>
</evidence>
<keyword evidence="6" id="KW-0434">Leukotriene biosynthesis</keyword>
<evidence type="ECO:0000256" key="8">
    <source>
        <dbReference type="ARBA" id="ARBA00022989"/>
    </source>
</evidence>
<evidence type="ECO:0000256" key="14">
    <source>
        <dbReference type="ARBA" id="ARBA00037884"/>
    </source>
</evidence>
<dbReference type="GO" id="GO:0008047">
    <property type="term" value="F:enzyme activator activity"/>
    <property type="evidence" value="ECO:0007669"/>
    <property type="project" value="InterPro"/>
</dbReference>
<comment type="subcellular location">
    <subcellularLocation>
        <location evidence="1">Endoplasmic reticulum membrane</location>
        <topology evidence="1">Multi-pass membrane protein</topology>
    </subcellularLocation>
    <subcellularLocation>
        <location evidence="13">Nucleus outer membrane</location>
        <topology evidence="13">Multi-pass membrane protein</topology>
    </subcellularLocation>
</comment>
<comment type="similarity">
    <text evidence="2">Belongs to the MAPEG family.</text>
</comment>
<reference evidence="23 24" key="1">
    <citation type="submission" date="2024-02" db="EMBL/GenBank/DDBJ databases">
        <title>Chromosome-level genome assembly of the Eurasian Minnow (Phoxinus phoxinus).</title>
        <authorList>
            <person name="Oriowo T.O."/>
            <person name="Martin S."/>
            <person name="Stange M."/>
            <person name="Chrysostomakis Y."/>
            <person name="Brown T."/>
            <person name="Winkler S."/>
            <person name="Kukowka S."/>
            <person name="Myers E.W."/>
            <person name="Bohne A."/>
        </authorList>
    </citation>
    <scope>NUCLEOTIDE SEQUENCE [LARGE SCALE GENOMIC DNA]</scope>
    <source>
        <strain evidence="23">ZFMK-TIS-60720</strain>
        <tissue evidence="23">Whole Organism</tissue>
    </source>
</reference>
<evidence type="ECO:0000256" key="5">
    <source>
        <dbReference type="ARBA" id="ARBA00022692"/>
    </source>
</evidence>
<feature type="transmembrane region" description="Helical" evidence="22">
    <location>
        <begin position="66"/>
        <end position="95"/>
    </location>
</feature>
<dbReference type="EMBL" id="JAYKXH010000016">
    <property type="protein sequence ID" value="KAK7141801.1"/>
    <property type="molecule type" value="Genomic_DNA"/>
</dbReference>
<evidence type="ECO:0000256" key="20">
    <source>
        <dbReference type="ARBA" id="ARBA00046493"/>
    </source>
</evidence>
<gene>
    <name evidence="23" type="ORF">R3I93_015835</name>
</gene>
<dbReference type="InterPro" id="IPR018295">
    <property type="entry name" value="FLAP/GST2/LTC4S_CS"/>
</dbReference>
<dbReference type="FunFam" id="1.20.120.550:FF:000003">
    <property type="entry name" value="Leukotriene C4 synthase"/>
    <property type="match status" value="1"/>
</dbReference>